<dbReference type="AlphaFoldDB" id="A0A7V5HNC5"/>
<dbReference type="EMBL" id="DRTX01000150">
    <property type="protein sequence ID" value="HHF53288.1"/>
    <property type="molecule type" value="Genomic_DNA"/>
</dbReference>
<dbReference type="PROSITE" id="PS51186">
    <property type="entry name" value="GNAT"/>
    <property type="match status" value="1"/>
</dbReference>
<comment type="caution">
    <text evidence="2">The sequence shown here is derived from an EMBL/GenBank/DDBJ whole genome shotgun (WGS) entry which is preliminary data.</text>
</comment>
<dbReference type="InterPro" id="IPR000182">
    <property type="entry name" value="GNAT_dom"/>
</dbReference>
<reference evidence="2" key="1">
    <citation type="journal article" date="2020" name="mSystems">
        <title>Genome- and Community-Level Interaction Insights into Carbon Utilization and Element Cycling Functions of Hydrothermarchaeota in Hydrothermal Sediment.</title>
        <authorList>
            <person name="Zhou Z."/>
            <person name="Liu Y."/>
            <person name="Xu W."/>
            <person name="Pan J."/>
            <person name="Luo Z.H."/>
            <person name="Li M."/>
        </authorList>
    </citation>
    <scope>NUCLEOTIDE SEQUENCE [LARGE SCALE GENOMIC DNA]</scope>
    <source>
        <strain evidence="2">HyVt-96</strain>
    </source>
</reference>
<dbReference type="Pfam" id="PF00583">
    <property type="entry name" value="Acetyltransf_1"/>
    <property type="match status" value="1"/>
</dbReference>
<dbReference type="PANTHER" id="PTHR47403">
    <property type="entry name" value="LOC100145250 PROTEIN"/>
    <property type="match status" value="1"/>
</dbReference>
<dbReference type="InterPro" id="IPR016181">
    <property type="entry name" value="Acyl_CoA_acyltransferase"/>
</dbReference>
<dbReference type="GO" id="GO:0016747">
    <property type="term" value="F:acyltransferase activity, transferring groups other than amino-acyl groups"/>
    <property type="evidence" value="ECO:0007669"/>
    <property type="project" value="InterPro"/>
</dbReference>
<sequence length="276" mass="33275">MTHNLIIRAAKKEDEQDIQEISRLTWDGQDYIYEVFEEWLRDGHFFVAEINNKVIGTAKLTIFPDKVGWLEGLRVHPEYRGQGIGRKLQDFTREYGLNLIRKGLINCLEFSTYYKNQRSIQMALKDGFRIVKRFYILSRKRTEEKEKPDFAEIRMEDLINFNKYLSMGWRFLHKIQEALEWMLNHITPYKIGAYKFYQYRATNTFTLLQFTEEAVKAYIKALNWISERAGFSNYEIILPEESKDSIPIFKKYDFYFWDKPEEANIYVFRYILKKYG</sequence>
<evidence type="ECO:0000259" key="1">
    <source>
        <dbReference type="PROSITE" id="PS51186"/>
    </source>
</evidence>
<dbReference type="CDD" id="cd04301">
    <property type="entry name" value="NAT_SF"/>
    <property type="match status" value="1"/>
</dbReference>
<organism evidence="2">
    <name type="scientific">candidate division WOR-3 bacterium</name>
    <dbReference type="NCBI Taxonomy" id="2052148"/>
    <lineage>
        <taxon>Bacteria</taxon>
        <taxon>Bacteria division WOR-3</taxon>
    </lineage>
</organism>
<accession>A0A7V5HNC5</accession>
<gene>
    <name evidence="2" type="ORF">ENL43_02865</name>
</gene>
<protein>
    <submittedName>
        <fullName evidence="2">GNAT family N-acetyltransferase</fullName>
    </submittedName>
</protein>
<evidence type="ECO:0000313" key="2">
    <source>
        <dbReference type="EMBL" id="HHF53288.1"/>
    </source>
</evidence>
<dbReference type="Gene3D" id="3.40.630.30">
    <property type="match status" value="1"/>
</dbReference>
<name>A0A7V5HNC5_UNCW3</name>
<proteinExistence type="predicted"/>
<feature type="domain" description="N-acetyltransferase" evidence="1">
    <location>
        <begin position="5"/>
        <end position="160"/>
    </location>
</feature>
<dbReference type="PANTHER" id="PTHR47403:SF6">
    <property type="entry name" value="N-ACETYLTRANSFERASE DOMAIN-CONTAINING PROTEIN"/>
    <property type="match status" value="1"/>
</dbReference>
<dbReference type="SUPFAM" id="SSF55729">
    <property type="entry name" value="Acyl-CoA N-acyltransferases (Nat)"/>
    <property type="match status" value="1"/>
</dbReference>
<dbReference type="Proteomes" id="UP000886050">
    <property type="component" value="Unassembled WGS sequence"/>
</dbReference>